<dbReference type="Pfam" id="PF02519">
    <property type="entry name" value="Auxin_inducible"/>
    <property type="match status" value="1"/>
</dbReference>
<sequence>MAKKWQKFDSILSSPREFEKGHFVVYTADHMRFIVPLAYLNDSLIRELLRMSEEEYGLPSDGPIVLPCDSIFMDYVIRLISQGRTADLPKALIESVACTRYSSCCTCEGQMKHQFLVY</sequence>
<dbReference type="PANTHER" id="PTHR31175:SF82">
    <property type="entry name" value="AUXIN-RESPONSIVE PROTEIN SAUR65"/>
    <property type="match status" value="1"/>
</dbReference>
<organism evidence="2 3">
    <name type="scientific">Penstemon davidsonii</name>
    <dbReference type="NCBI Taxonomy" id="160366"/>
    <lineage>
        <taxon>Eukaryota</taxon>
        <taxon>Viridiplantae</taxon>
        <taxon>Streptophyta</taxon>
        <taxon>Embryophyta</taxon>
        <taxon>Tracheophyta</taxon>
        <taxon>Spermatophyta</taxon>
        <taxon>Magnoliopsida</taxon>
        <taxon>eudicotyledons</taxon>
        <taxon>Gunneridae</taxon>
        <taxon>Pentapetalae</taxon>
        <taxon>asterids</taxon>
        <taxon>lamiids</taxon>
        <taxon>Lamiales</taxon>
        <taxon>Plantaginaceae</taxon>
        <taxon>Cheloneae</taxon>
        <taxon>Penstemon</taxon>
    </lineage>
</organism>
<evidence type="ECO:0000313" key="3">
    <source>
        <dbReference type="Proteomes" id="UP001291926"/>
    </source>
</evidence>
<dbReference type="Proteomes" id="UP001291926">
    <property type="component" value="Unassembled WGS sequence"/>
</dbReference>
<comment type="caution">
    <text evidence="2">The sequence shown here is derived from an EMBL/GenBank/DDBJ whole genome shotgun (WGS) entry which is preliminary data.</text>
</comment>
<dbReference type="InterPro" id="IPR003676">
    <property type="entry name" value="SAUR_fam"/>
</dbReference>
<evidence type="ECO:0000313" key="2">
    <source>
        <dbReference type="EMBL" id="KAK4477260.1"/>
    </source>
</evidence>
<evidence type="ECO:0000256" key="1">
    <source>
        <dbReference type="ARBA" id="ARBA00006974"/>
    </source>
</evidence>
<dbReference type="PANTHER" id="PTHR31175">
    <property type="entry name" value="AUXIN-RESPONSIVE FAMILY PROTEIN"/>
    <property type="match status" value="1"/>
</dbReference>
<reference evidence="2 3" key="1">
    <citation type="journal article" date="2023" name="bioRxiv">
        <title>Genome report: Whole genome sequence and annotation of Penstemon davidsonii.</title>
        <authorList>
            <person name="Ostevik K.L."/>
            <person name="Alabady M."/>
            <person name="Zhang M."/>
            <person name="Rausher M.D."/>
        </authorList>
    </citation>
    <scope>NUCLEOTIDE SEQUENCE [LARGE SCALE GENOMIC DNA]</scope>
    <source>
        <strain evidence="2">DNT005</strain>
        <tissue evidence="2">Whole leaf</tissue>
    </source>
</reference>
<proteinExistence type="inferred from homology"/>
<comment type="similarity">
    <text evidence="1">Belongs to the ARG7 family.</text>
</comment>
<protein>
    <submittedName>
        <fullName evidence="2">Uncharacterized protein</fullName>
    </submittedName>
</protein>
<dbReference type="EMBL" id="JAYDYQ010002688">
    <property type="protein sequence ID" value="KAK4477260.1"/>
    <property type="molecule type" value="Genomic_DNA"/>
</dbReference>
<keyword evidence="3" id="KW-1185">Reference proteome</keyword>
<gene>
    <name evidence="2" type="ORF">RD792_016474</name>
</gene>
<accession>A0ABR0CK04</accession>
<name>A0ABR0CK04_9LAMI</name>